<organism evidence="1 2">
    <name type="scientific">Roseovarius azorensis</name>
    <dbReference type="NCBI Taxonomy" id="1287727"/>
    <lineage>
        <taxon>Bacteria</taxon>
        <taxon>Pseudomonadati</taxon>
        <taxon>Pseudomonadota</taxon>
        <taxon>Alphaproteobacteria</taxon>
        <taxon>Rhodobacterales</taxon>
        <taxon>Roseobacteraceae</taxon>
        <taxon>Roseovarius</taxon>
    </lineage>
</organism>
<dbReference type="OrthoDB" id="7842498at2"/>
<reference evidence="1 2" key="1">
    <citation type="submission" date="2016-10" db="EMBL/GenBank/DDBJ databases">
        <authorList>
            <person name="de Groot N.N."/>
        </authorList>
    </citation>
    <scope>NUCLEOTIDE SEQUENCE [LARGE SCALE GENOMIC DNA]</scope>
    <source>
        <strain evidence="1 2">DSM 100674</strain>
    </source>
</reference>
<protein>
    <submittedName>
        <fullName evidence="1">Uncharacterized protein</fullName>
    </submittedName>
</protein>
<dbReference type="EMBL" id="FOAG01000009">
    <property type="protein sequence ID" value="SEL86771.1"/>
    <property type="molecule type" value="Genomic_DNA"/>
</dbReference>
<dbReference type="STRING" id="1287727.SAMN05443999_1095"/>
<keyword evidence="2" id="KW-1185">Reference proteome</keyword>
<dbReference type="AlphaFoldDB" id="A0A1H7TPU9"/>
<dbReference type="Proteomes" id="UP000199582">
    <property type="component" value="Unassembled WGS sequence"/>
</dbReference>
<sequence length="182" mass="20302">MFKISQASVAFAEIDQLPDDDFNTLDKELRNLTQRTSIAPRERDGRADLFDEAGVCALRLVHIAKRFGFDRFQLDRLARFLLSADTLPGRYRSFEGGRRALSVIEEAIERTREGEVFDLSLVMYRDGTIAVRAGWADTTTPEAEEMLAALEAASGKRLIDAAFVLPVSRLIAEVLGKLPKAI</sequence>
<evidence type="ECO:0000313" key="2">
    <source>
        <dbReference type="Proteomes" id="UP000199582"/>
    </source>
</evidence>
<proteinExistence type="predicted"/>
<evidence type="ECO:0000313" key="1">
    <source>
        <dbReference type="EMBL" id="SEL86771.1"/>
    </source>
</evidence>
<accession>A0A1H7TPU9</accession>
<dbReference type="RefSeq" id="WP_093037920.1">
    <property type="nucleotide sequence ID" value="NZ_FOAG01000009.1"/>
</dbReference>
<name>A0A1H7TPU9_9RHOB</name>
<gene>
    <name evidence="1" type="ORF">SAMN05443999_1095</name>
</gene>